<feature type="compositionally biased region" description="Polar residues" evidence="3">
    <location>
        <begin position="99"/>
        <end position="118"/>
    </location>
</feature>
<evidence type="ECO:0000313" key="6">
    <source>
        <dbReference type="Proteomes" id="UP001153269"/>
    </source>
</evidence>
<reference evidence="5" key="1">
    <citation type="submission" date="2020-03" db="EMBL/GenBank/DDBJ databases">
        <authorList>
            <person name="Weist P."/>
        </authorList>
    </citation>
    <scope>NUCLEOTIDE SEQUENCE</scope>
</reference>
<protein>
    <recommendedName>
        <fullName evidence="4">NACHT domain-containing protein</fullName>
    </recommendedName>
</protein>
<keyword evidence="1" id="KW-0433">Leucine-rich repeat</keyword>
<sequence length="466" mass="52843">MGKPINFNDAQQRSPDREGPVSPEPSHVSVRSDSSMGKPINFNDAQQRSPDREGPVSPEPSHVSVRSDSSMGKPINFNDAQQRSPDREGPVSPEPSHGSVRSDSSMGKLSDFSDNQQRFPDEERSVSPESGDASVKSDSQQSKLQPQTLKEIGNRSHDNPLDFDRASEKDAKHELRDHLKKRILQDYKDQSQKEIDTELFVIKADKSKKDKPQVLKNYNEIFKPSKENTTGTVLMKGVPGIGKTFQKGRLMVDWAKGHSNKDIDLIVSFNFNQLNLQSDKIQSMEDLLNSLFSGFKPRQVPTYDKYKIAFILDGLEECKLDLDFEKDKSLTDITEQASMDVLLKSLIKGTLLPSARLWIISQPSGVDKIPSQYIQKVTECRETLKRRQQLPASVDVLLTNLIQRNLLPSAKLWITSRSCSLPDESYDRMTEIREKDAKEELRDNLKKRILKDYKDQSQKILTQNSL</sequence>
<dbReference type="InterPro" id="IPR051261">
    <property type="entry name" value="NLR"/>
</dbReference>
<gene>
    <name evidence="5" type="ORF">PLEPLA_LOCUS7863</name>
</gene>
<comment type="caution">
    <text evidence="5">The sequence shown here is derived from an EMBL/GenBank/DDBJ whole genome shotgun (WGS) entry which is preliminary data.</text>
</comment>
<feature type="compositionally biased region" description="Basic and acidic residues" evidence="3">
    <location>
        <begin position="152"/>
        <end position="174"/>
    </location>
</feature>
<organism evidence="5 6">
    <name type="scientific">Pleuronectes platessa</name>
    <name type="common">European plaice</name>
    <dbReference type="NCBI Taxonomy" id="8262"/>
    <lineage>
        <taxon>Eukaryota</taxon>
        <taxon>Metazoa</taxon>
        <taxon>Chordata</taxon>
        <taxon>Craniata</taxon>
        <taxon>Vertebrata</taxon>
        <taxon>Euteleostomi</taxon>
        <taxon>Actinopterygii</taxon>
        <taxon>Neopterygii</taxon>
        <taxon>Teleostei</taxon>
        <taxon>Neoteleostei</taxon>
        <taxon>Acanthomorphata</taxon>
        <taxon>Carangaria</taxon>
        <taxon>Pleuronectiformes</taxon>
        <taxon>Pleuronectoidei</taxon>
        <taxon>Pleuronectidae</taxon>
        <taxon>Pleuronectes</taxon>
    </lineage>
</organism>
<feature type="region of interest" description="Disordered" evidence="3">
    <location>
        <begin position="1"/>
        <end position="174"/>
    </location>
</feature>
<keyword evidence="2" id="KW-0677">Repeat</keyword>
<evidence type="ECO:0000256" key="1">
    <source>
        <dbReference type="ARBA" id="ARBA00022614"/>
    </source>
</evidence>
<dbReference type="Pfam" id="PF05729">
    <property type="entry name" value="NACHT"/>
    <property type="match status" value="1"/>
</dbReference>
<dbReference type="Proteomes" id="UP001153269">
    <property type="component" value="Unassembled WGS sequence"/>
</dbReference>
<dbReference type="InterPro" id="IPR027417">
    <property type="entry name" value="P-loop_NTPase"/>
</dbReference>
<dbReference type="AlphaFoldDB" id="A0A9N7TWJ1"/>
<feature type="domain" description="NACHT" evidence="4">
    <location>
        <begin position="232"/>
        <end position="376"/>
    </location>
</feature>
<evidence type="ECO:0000256" key="3">
    <source>
        <dbReference type="SAM" id="MobiDB-lite"/>
    </source>
</evidence>
<evidence type="ECO:0000256" key="2">
    <source>
        <dbReference type="ARBA" id="ARBA00022737"/>
    </source>
</evidence>
<accession>A0A9N7TWJ1</accession>
<proteinExistence type="predicted"/>
<evidence type="ECO:0000259" key="4">
    <source>
        <dbReference type="Pfam" id="PF05729"/>
    </source>
</evidence>
<dbReference type="InterPro" id="IPR007111">
    <property type="entry name" value="NACHT_NTPase"/>
</dbReference>
<dbReference type="PANTHER" id="PTHR24106">
    <property type="entry name" value="NACHT, LRR AND CARD DOMAINS-CONTAINING"/>
    <property type="match status" value="1"/>
</dbReference>
<feature type="compositionally biased region" description="Polar residues" evidence="3">
    <location>
        <begin position="136"/>
        <end position="148"/>
    </location>
</feature>
<dbReference type="EMBL" id="CADEAL010000427">
    <property type="protein sequence ID" value="CAB1420012.1"/>
    <property type="molecule type" value="Genomic_DNA"/>
</dbReference>
<name>A0A9N7TWJ1_PLEPL</name>
<keyword evidence="6" id="KW-1185">Reference proteome</keyword>
<dbReference type="Gene3D" id="3.40.50.300">
    <property type="entry name" value="P-loop containing nucleotide triphosphate hydrolases"/>
    <property type="match status" value="1"/>
</dbReference>
<evidence type="ECO:0000313" key="5">
    <source>
        <dbReference type="EMBL" id="CAB1420012.1"/>
    </source>
</evidence>